<gene>
    <name evidence="2" type="ORF">PITCH_A2030047</name>
</gene>
<dbReference type="InterPro" id="IPR002871">
    <property type="entry name" value="NIF_FeS_clus_asmbl_NifU_N"/>
</dbReference>
<evidence type="ECO:0000313" key="2">
    <source>
        <dbReference type="EMBL" id="SPD73903.1"/>
    </source>
</evidence>
<dbReference type="GO" id="GO:0016226">
    <property type="term" value="P:iron-sulfur cluster assembly"/>
    <property type="evidence" value="ECO:0007669"/>
    <property type="project" value="InterPro"/>
</dbReference>
<dbReference type="AlphaFoldDB" id="A0A445MWT4"/>
<dbReference type="EMBL" id="OJIN01000117">
    <property type="protein sequence ID" value="SPD73903.1"/>
    <property type="molecule type" value="Genomic_DNA"/>
</dbReference>
<reference evidence="2" key="1">
    <citation type="submission" date="2018-01" db="EMBL/GenBank/DDBJ databases">
        <authorList>
            <person name="Regsiter A."/>
            <person name="William W."/>
        </authorList>
    </citation>
    <scope>NUCLEOTIDE SEQUENCE</scope>
    <source>
        <strain evidence="2">TRIP AH-1</strain>
    </source>
</reference>
<dbReference type="Gene3D" id="3.90.1010.10">
    <property type="match status" value="1"/>
</dbReference>
<dbReference type="SUPFAM" id="SSF82649">
    <property type="entry name" value="SufE/NifU"/>
    <property type="match status" value="1"/>
</dbReference>
<organism evidence="2">
    <name type="scientific">uncultured Desulfobacterium sp</name>
    <dbReference type="NCBI Taxonomy" id="201089"/>
    <lineage>
        <taxon>Bacteria</taxon>
        <taxon>Pseudomonadati</taxon>
        <taxon>Thermodesulfobacteriota</taxon>
        <taxon>Desulfobacteria</taxon>
        <taxon>Desulfobacterales</taxon>
        <taxon>Desulfobacteriaceae</taxon>
        <taxon>Desulfobacterium</taxon>
        <taxon>environmental samples</taxon>
    </lineage>
</organism>
<proteinExistence type="predicted"/>
<protein>
    <recommendedName>
        <fullName evidence="1">NIF system FeS cluster assembly NifU N-terminal domain-containing protein</fullName>
    </recommendedName>
</protein>
<dbReference type="GO" id="GO:0051536">
    <property type="term" value="F:iron-sulfur cluster binding"/>
    <property type="evidence" value="ECO:0007669"/>
    <property type="project" value="InterPro"/>
</dbReference>
<sequence length="142" mass="16315">MEEKIFDFWQDHSQQFLEMAFMTERREVIERPDGYGKNSSDCGDTVEIYIMVRDGVITHASFSSNGCINTSACANTVLHLAEGKSVEDAWKISPKDVIDYLETLPAKEHHCAELAIGALHRALSNYQENRREPWRKLYFTGR</sequence>
<name>A0A445MWT4_9BACT</name>
<dbReference type="GO" id="GO:0005506">
    <property type="term" value="F:iron ion binding"/>
    <property type="evidence" value="ECO:0007669"/>
    <property type="project" value="InterPro"/>
</dbReference>
<dbReference type="PANTHER" id="PTHR10093">
    <property type="entry name" value="IRON-SULFUR CLUSTER ASSEMBLY ENZYME NIFU HOMOLOG"/>
    <property type="match status" value="1"/>
</dbReference>
<accession>A0A445MWT4</accession>
<feature type="domain" description="NIF system FeS cluster assembly NifU N-terminal" evidence="1">
    <location>
        <begin position="38"/>
        <end position="130"/>
    </location>
</feature>
<dbReference type="Pfam" id="PF01592">
    <property type="entry name" value="NifU_N"/>
    <property type="match status" value="1"/>
</dbReference>
<dbReference type="CDD" id="cd06664">
    <property type="entry name" value="IscU_like"/>
    <property type="match status" value="1"/>
</dbReference>
<evidence type="ECO:0000259" key="1">
    <source>
        <dbReference type="Pfam" id="PF01592"/>
    </source>
</evidence>